<dbReference type="InterPro" id="IPR007016">
    <property type="entry name" value="O-antigen_ligase-rel_domated"/>
</dbReference>
<dbReference type="PANTHER" id="PTHR37422:SF13">
    <property type="entry name" value="LIPOPOLYSACCHARIDE BIOSYNTHESIS PROTEIN PA4999-RELATED"/>
    <property type="match status" value="1"/>
</dbReference>
<evidence type="ECO:0000259" key="6">
    <source>
        <dbReference type="Pfam" id="PF04932"/>
    </source>
</evidence>
<keyword evidence="3 5" id="KW-1133">Transmembrane helix</keyword>
<reference evidence="7" key="1">
    <citation type="submission" date="2024-05" db="EMBL/GenBank/DDBJ databases">
        <title>30 novel species of actinomycetes from the DSMZ collection.</title>
        <authorList>
            <person name="Nouioui I."/>
        </authorList>
    </citation>
    <scope>NUCLEOTIDE SEQUENCE</scope>
    <source>
        <strain evidence="7">DSM 41529</strain>
    </source>
</reference>
<sequence length="350" mass="34361">MASSAARPVVRKHSSAPDIVGSAVLGCCAAWALVCAAGRTARPEGVLLAVLAVAAGYASGRIAGSLLPVASATAAALAGLGLACTVPDGAGGHDGAAHAALFTLAVGAACGAAWAARSAVLRLALRLLAVAIAATALVAGSPAGCAAGALVLLCSLAAARARRRLPGLAGLALVAAVAVGGCWAIAEDTLPDRLSAPLRDRLGEHRVRLWQDAVRIAGHGPLRGAGPDRFGELSPTVQRSVTASDDTPSSAPLQQAAGQGLPGAALLGAAFGWLLYALWRSPRRTPAVLTAAATLTALAVESVLGNALSFPEVTAGAGLIAGLATARLPDADPGPFAGVPPPLDPLPATR</sequence>
<dbReference type="Pfam" id="PF04932">
    <property type="entry name" value="Wzy_C"/>
    <property type="match status" value="1"/>
</dbReference>
<feature type="transmembrane region" description="Helical" evidence="5">
    <location>
        <begin position="165"/>
        <end position="186"/>
    </location>
</feature>
<dbReference type="GO" id="GO:0016874">
    <property type="term" value="F:ligase activity"/>
    <property type="evidence" value="ECO:0007669"/>
    <property type="project" value="UniProtKB-KW"/>
</dbReference>
<dbReference type="Proteomes" id="UP001180754">
    <property type="component" value="Unassembled WGS sequence"/>
</dbReference>
<feature type="transmembrane region" description="Helical" evidence="5">
    <location>
        <begin position="69"/>
        <end position="87"/>
    </location>
</feature>
<feature type="domain" description="O-antigen ligase-related" evidence="6">
    <location>
        <begin position="128"/>
        <end position="267"/>
    </location>
</feature>
<accession>A0ABU2XA21</accession>
<evidence type="ECO:0000256" key="4">
    <source>
        <dbReference type="ARBA" id="ARBA00023136"/>
    </source>
</evidence>
<keyword evidence="4 5" id="KW-0472">Membrane</keyword>
<evidence type="ECO:0000256" key="2">
    <source>
        <dbReference type="ARBA" id="ARBA00022692"/>
    </source>
</evidence>
<evidence type="ECO:0000256" key="5">
    <source>
        <dbReference type="SAM" id="Phobius"/>
    </source>
</evidence>
<evidence type="ECO:0000313" key="8">
    <source>
        <dbReference type="Proteomes" id="UP001180754"/>
    </source>
</evidence>
<proteinExistence type="predicted"/>
<comment type="subcellular location">
    <subcellularLocation>
        <location evidence="1">Membrane</location>
        <topology evidence="1">Multi-pass membrane protein</topology>
    </subcellularLocation>
</comment>
<feature type="transmembrane region" description="Helical" evidence="5">
    <location>
        <begin position="128"/>
        <end position="153"/>
    </location>
</feature>
<protein>
    <submittedName>
        <fullName evidence="7">O-antigen ligase family protein</fullName>
    </submittedName>
</protein>
<comment type="caution">
    <text evidence="7">The sequence shown here is derived from an EMBL/GenBank/DDBJ whole genome shotgun (WGS) entry which is preliminary data.</text>
</comment>
<feature type="transmembrane region" description="Helical" evidence="5">
    <location>
        <begin position="19"/>
        <end position="38"/>
    </location>
</feature>
<name>A0ABU2XA21_9ACTN</name>
<feature type="transmembrane region" description="Helical" evidence="5">
    <location>
        <begin position="260"/>
        <end position="279"/>
    </location>
</feature>
<keyword evidence="8" id="KW-1185">Reference proteome</keyword>
<dbReference type="PANTHER" id="PTHR37422">
    <property type="entry name" value="TEICHURONIC ACID BIOSYNTHESIS PROTEIN TUAE"/>
    <property type="match status" value="1"/>
</dbReference>
<evidence type="ECO:0000256" key="3">
    <source>
        <dbReference type="ARBA" id="ARBA00022989"/>
    </source>
</evidence>
<gene>
    <name evidence="7" type="ORF">RND15_08545</name>
</gene>
<evidence type="ECO:0000256" key="1">
    <source>
        <dbReference type="ARBA" id="ARBA00004141"/>
    </source>
</evidence>
<evidence type="ECO:0000313" key="7">
    <source>
        <dbReference type="EMBL" id="MDT0542765.1"/>
    </source>
</evidence>
<dbReference type="RefSeq" id="WP_311723123.1">
    <property type="nucleotide sequence ID" value="NZ_JAVRFD010000003.1"/>
</dbReference>
<keyword evidence="7" id="KW-0436">Ligase</keyword>
<dbReference type="EMBL" id="JAVRFD010000003">
    <property type="protein sequence ID" value="MDT0542765.1"/>
    <property type="molecule type" value="Genomic_DNA"/>
</dbReference>
<keyword evidence="2 5" id="KW-0812">Transmembrane</keyword>
<organism evidence="7 8">
    <name type="scientific">Streptomyces lonegramiae</name>
    <dbReference type="NCBI Taxonomy" id="3075524"/>
    <lineage>
        <taxon>Bacteria</taxon>
        <taxon>Bacillati</taxon>
        <taxon>Actinomycetota</taxon>
        <taxon>Actinomycetes</taxon>
        <taxon>Kitasatosporales</taxon>
        <taxon>Streptomycetaceae</taxon>
        <taxon>Streptomyces</taxon>
    </lineage>
</organism>
<feature type="transmembrane region" description="Helical" evidence="5">
    <location>
        <begin position="99"/>
        <end position="116"/>
    </location>
</feature>
<dbReference type="InterPro" id="IPR051533">
    <property type="entry name" value="WaaL-like"/>
</dbReference>